<dbReference type="InterPro" id="IPR051396">
    <property type="entry name" value="Bact_Antivir_Def_Nuclease"/>
</dbReference>
<dbReference type="EMBL" id="MIGV01000019">
    <property type="protein sequence ID" value="PPT74986.1"/>
    <property type="molecule type" value="Genomic_DNA"/>
</dbReference>
<evidence type="ECO:0000313" key="2">
    <source>
        <dbReference type="EMBL" id="PPT74986.1"/>
    </source>
</evidence>
<accession>A0A2S6Z2N2</accession>
<reference evidence="2 3" key="1">
    <citation type="submission" date="2016-08" db="EMBL/GenBank/DDBJ databases">
        <title>Evolution of the type three secretion system and type three effector repertoires in Xanthomonas.</title>
        <authorList>
            <person name="Merda D."/>
            <person name="Briand M."/>
            <person name="Bosis E."/>
            <person name="Rousseau C."/>
            <person name="Portier P."/>
            <person name="Jacques M.-A."/>
            <person name="Fischer-Le Saux M."/>
        </authorList>
    </citation>
    <scope>NUCLEOTIDE SEQUENCE [LARGE SCALE GENOMIC DNA]</scope>
    <source>
        <strain evidence="2 3">CFBP 3122</strain>
    </source>
</reference>
<organism evidence="2 3">
    <name type="scientific">Xanthomonas arboricola pv. populi</name>
    <dbReference type="NCBI Taxonomy" id="487823"/>
    <lineage>
        <taxon>Bacteria</taxon>
        <taxon>Pseudomonadati</taxon>
        <taxon>Pseudomonadota</taxon>
        <taxon>Gammaproteobacteria</taxon>
        <taxon>Lysobacterales</taxon>
        <taxon>Lysobacteraceae</taxon>
        <taxon>Xanthomonas</taxon>
    </lineage>
</organism>
<dbReference type="InterPro" id="IPR041685">
    <property type="entry name" value="AAA_GajA/Old/RecF-like"/>
</dbReference>
<gene>
    <name evidence="2" type="ORF">XaplCFBP3122_14675</name>
</gene>
<evidence type="ECO:0000259" key="1">
    <source>
        <dbReference type="SMART" id="SM00382"/>
    </source>
</evidence>
<comment type="caution">
    <text evidence="2">The sequence shown here is derived from an EMBL/GenBank/DDBJ whole genome shotgun (WGS) entry which is preliminary data.</text>
</comment>
<dbReference type="PANTHER" id="PTHR43581">
    <property type="entry name" value="ATP/GTP PHOSPHATASE"/>
    <property type="match status" value="1"/>
</dbReference>
<dbReference type="Pfam" id="PF13175">
    <property type="entry name" value="AAA_15"/>
    <property type="match status" value="1"/>
</dbReference>
<proteinExistence type="predicted"/>
<evidence type="ECO:0000313" key="3">
    <source>
        <dbReference type="Proteomes" id="UP000238270"/>
    </source>
</evidence>
<dbReference type="SMART" id="SM00382">
    <property type="entry name" value="AAA"/>
    <property type="match status" value="1"/>
</dbReference>
<feature type="domain" description="AAA+ ATPase" evidence="1">
    <location>
        <begin position="33"/>
        <end position="454"/>
    </location>
</feature>
<dbReference type="CDD" id="cd00267">
    <property type="entry name" value="ABC_ATPase"/>
    <property type="match status" value="1"/>
</dbReference>
<dbReference type="PANTHER" id="PTHR43581:SF2">
    <property type="entry name" value="EXCINUCLEASE ATPASE SUBUNIT"/>
    <property type="match status" value="1"/>
</dbReference>
<name>A0A2S6Z2N2_9XANT</name>
<dbReference type="InterPro" id="IPR027417">
    <property type="entry name" value="P-loop_NTPase"/>
</dbReference>
<dbReference type="Proteomes" id="UP000238270">
    <property type="component" value="Unassembled WGS sequence"/>
</dbReference>
<dbReference type="InterPro" id="IPR003593">
    <property type="entry name" value="AAA+_ATPase"/>
</dbReference>
<dbReference type="SUPFAM" id="SSF52540">
    <property type="entry name" value="P-loop containing nucleoside triphosphate hydrolases"/>
    <property type="match status" value="1"/>
</dbReference>
<sequence>MANLRRHQGTSMKLVAFRAKGIYGQFSLNLRFNPDLNILVGANGSGKTTALRLIHGLVSASIEDLYQIPFEMLQLSIELPKRGIAHIEAIRDKASLRISVDKVSQELILPLIDSPEMGRIIRKSNGDSSLESFLAPHCANNPTWRYLKELGSPLFLGIDRRGGLVDVEIGLLRHYRGEDGRVRHSAHPPRDGMAEVQSLLSNEYRRLRAIQEGHARSLRKAVILSAFKYSELSERDIHAMGRESLQTQHQQLLARQSEIRNALQSVDAESVDVLKEVDNFFRKLNTLYDQMERSHKDSEPTFNIAWLMNKAQIERITTLLEVIDGHRASVDRLFSSTTRFLASVNSFYADSRKRVVIDEVGQLSVEGIDKQVVPVSALSSGERQIILMLGQLFFRRDRKVFIIDEPELSLHIRWQKIFVDKAMEAQKNNQLILATHSPEIVGEYREKCITVRASA</sequence>
<protein>
    <recommendedName>
        <fullName evidence="1">AAA+ ATPase domain-containing protein</fullName>
    </recommendedName>
</protein>
<dbReference type="Gene3D" id="3.40.50.300">
    <property type="entry name" value="P-loop containing nucleotide triphosphate hydrolases"/>
    <property type="match status" value="1"/>
</dbReference>
<dbReference type="AlphaFoldDB" id="A0A2S6Z2N2"/>